<dbReference type="AlphaFoldDB" id="A0AAV8RSJ3"/>
<protein>
    <submittedName>
        <fullName evidence="1">Uncharacterized protein</fullName>
    </submittedName>
</protein>
<dbReference type="EMBL" id="JAQQAF010000002">
    <property type="protein sequence ID" value="KAJ8506210.1"/>
    <property type="molecule type" value="Genomic_DNA"/>
</dbReference>
<organism evidence="1 2">
    <name type="scientific">Ensete ventricosum</name>
    <name type="common">Abyssinian banana</name>
    <name type="synonym">Musa ensete</name>
    <dbReference type="NCBI Taxonomy" id="4639"/>
    <lineage>
        <taxon>Eukaryota</taxon>
        <taxon>Viridiplantae</taxon>
        <taxon>Streptophyta</taxon>
        <taxon>Embryophyta</taxon>
        <taxon>Tracheophyta</taxon>
        <taxon>Spermatophyta</taxon>
        <taxon>Magnoliopsida</taxon>
        <taxon>Liliopsida</taxon>
        <taxon>Zingiberales</taxon>
        <taxon>Musaceae</taxon>
        <taxon>Ensete</taxon>
    </lineage>
</organism>
<evidence type="ECO:0000313" key="2">
    <source>
        <dbReference type="Proteomes" id="UP001222027"/>
    </source>
</evidence>
<keyword evidence="2" id="KW-1185">Reference proteome</keyword>
<gene>
    <name evidence="1" type="ORF">OPV22_007096</name>
</gene>
<comment type="caution">
    <text evidence="1">The sequence shown here is derived from an EMBL/GenBank/DDBJ whole genome shotgun (WGS) entry which is preliminary data.</text>
</comment>
<sequence>MLGDQHGDIVQNRWTDCVPGWILIHTLYLGMDSMCNVEGQQQVANPLLSPESYATFQFFCEGKLHRDLTASISCSFRQPDPRLLNPVFSSSKILCDNLHQSRRQLSFKKRTAQVWPYPGYGATVVPVLSACAWWNVDGSQRNGKPQQQIAGRKAIGN</sequence>
<accession>A0AAV8RSJ3</accession>
<reference evidence="1 2" key="1">
    <citation type="submission" date="2022-12" db="EMBL/GenBank/DDBJ databases">
        <title>Chromosome-scale assembly of the Ensete ventricosum genome.</title>
        <authorList>
            <person name="Dussert Y."/>
            <person name="Stocks J."/>
            <person name="Wendawek A."/>
            <person name="Woldeyes F."/>
            <person name="Nichols R.A."/>
            <person name="Borrell J.S."/>
        </authorList>
    </citation>
    <scope>NUCLEOTIDE SEQUENCE [LARGE SCALE GENOMIC DNA]</scope>
    <source>
        <strain evidence="2">cv. Maze</strain>
        <tissue evidence="1">Seeds</tissue>
    </source>
</reference>
<dbReference type="Proteomes" id="UP001222027">
    <property type="component" value="Unassembled WGS sequence"/>
</dbReference>
<name>A0AAV8RSJ3_ENSVE</name>
<evidence type="ECO:0000313" key="1">
    <source>
        <dbReference type="EMBL" id="KAJ8506210.1"/>
    </source>
</evidence>
<proteinExistence type="predicted"/>